<comment type="pathway">
    <text evidence="2">Bacterial outer membrane biogenesis; LPS core biosynthesis.</text>
</comment>
<dbReference type="PANTHER" id="PTHR30160">
    <property type="entry name" value="TETRAACYLDISACCHARIDE 4'-KINASE-RELATED"/>
    <property type="match status" value="1"/>
</dbReference>
<dbReference type="InterPro" id="IPR011908">
    <property type="entry name" value="LipoPS_heptosylTferase-I"/>
</dbReference>
<comment type="subcellular location">
    <subcellularLocation>
        <location evidence="1">Cell inner membrane</location>
        <topology evidence="1">Peripheral membrane protein</topology>
        <orientation evidence="1">Cytoplasmic side</orientation>
    </subcellularLocation>
</comment>
<proteinExistence type="inferred from homology"/>
<evidence type="ECO:0000256" key="6">
    <source>
        <dbReference type="ARBA" id="ARBA00022679"/>
    </source>
</evidence>
<protein>
    <recommendedName>
        <fullName evidence="11">Lipopolysaccharide heptosyltransferase 1</fullName>
        <ecNumber evidence="10">2.4.99.23</ecNumber>
    </recommendedName>
    <alternativeName>
        <fullName evidence="12">ADP-heptose:lipopolysaccharide heptosyltransferase I</fullName>
    </alternativeName>
</protein>
<evidence type="ECO:0000256" key="4">
    <source>
        <dbReference type="ARBA" id="ARBA00022519"/>
    </source>
</evidence>
<dbReference type="AlphaFoldDB" id="A0AAU7FEB8"/>
<keyword evidence="5" id="KW-0328">Glycosyltransferase</keyword>
<dbReference type="InterPro" id="IPR002201">
    <property type="entry name" value="Glyco_trans_9"/>
</dbReference>
<keyword evidence="3" id="KW-1003">Cell membrane</keyword>
<evidence type="ECO:0000256" key="3">
    <source>
        <dbReference type="ARBA" id="ARBA00022475"/>
    </source>
</evidence>
<evidence type="ECO:0000256" key="5">
    <source>
        <dbReference type="ARBA" id="ARBA00022676"/>
    </source>
</evidence>
<dbReference type="GO" id="GO:0008713">
    <property type="term" value="F:ADP-heptose-lipopolysaccharide heptosyltransferase activity"/>
    <property type="evidence" value="ECO:0007669"/>
    <property type="project" value="TreeGrafter"/>
</dbReference>
<dbReference type="EC" id="2.4.99.23" evidence="10"/>
<comment type="similarity">
    <text evidence="9">Belongs to the glycosyltransferase 9 family.</text>
</comment>
<evidence type="ECO:0000256" key="1">
    <source>
        <dbReference type="ARBA" id="ARBA00004515"/>
    </source>
</evidence>
<comment type="catalytic activity">
    <reaction evidence="13">
        <text>an alpha-Kdo-(2-&gt;4)-alpha-Kdo-(2-&gt;6)-lipid A + ADP-L-glycero-beta-D-manno-heptose = an L-alpha-D-Hep-(1-&gt;5)-[alpha-Kdo-(2-&gt;4)]-alpha-Kdo-(2-&gt;6)-lipid A + ADP + H(+)</text>
        <dbReference type="Rhea" id="RHEA:74067"/>
        <dbReference type="ChEBI" id="CHEBI:15378"/>
        <dbReference type="ChEBI" id="CHEBI:61506"/>
        <dbReference type="ChEBI" id="CHEBI:176431"/>
        <dbReference type="ChEBI" id="CHEBI:193068"/>
        <dbReference type="ChEBI" id="CHEBI:456216"/>
        <dbReference type="EC" id="2.4.99.23"/>
    </reaction>
</comment>
<keyword evidence="7" id="KW-0448">Lipopolysaccharide biosynthesis</keyword>
<evidence type="ECO:0000256" key="11">
    <source>
        <dbReference type="ARBA" id="ARBA00044190"/>
    </source>
</evidence>
<dbReference type="InterPro" id="IPR051199">
    <property type="entry name" value="LPS_LOS_Heptosyltrfase"/>
</dbReference>
<evidence type="ECO:0000256" key="7">
    <source>
        <dbReference type="ARBA" id="ARBA00022985"/>
    </source>
</evidence>
<name>A0AAU7FEB8_9NEIS</name>
<dbReference type="SUPFAM" id="SSF53756">
    <property type="entry name" value="UDP-Glycosyltransferase/glycogen phosphorylase"/>
    <property type="match status" value="1"/>
</dbReference>
<gene>
    <name evidence="14" type="primary">waaC</name>
    <name evidence="14" type="ORF">ABHF33_06780</name>
</gene>
<evidence type="ECO:0000256" key="9">
    <source>
        <dbReference type="ARBA" id="ARBA00043995"/>
    </source>
</evidence>
<dbReference type="CDD" id="cd03789">
    <property type="entry name" value="GT9_LPS_heptosyltransferase"/>
    <property type="match status" value="1"/>
</dbReference>
<dbReference type="EMBL" id="CP157355">
    <property type="protein sequence ID" value="XBM01965.1"/>
    <property type="molecule type" value="Genomic_DNA"/>
</dbReference>
<dbReference type="KEGG" id="cmav:ABHF33_06780"/>
<organism evidence="14">
    <name type="scientific">Chitinibacter mangrovi</name>
    <dbReference type="NCBI Taxonomy" id="3153927"/>
    <lineage>
        <taxon>Bacteria</taxon>
        <taxon>Pseudomonadati</taxon>
        <taxon>Pseudomonadota</taxon>
        <taxon>Betaproteobacteria</taxon>
        <taxon>Neisseriales</taxon>
        <taxon>Chitinibacteraceae</taxon>
        <taxon>Chitinibacter</taxon>
    </lineage>
</organism>
<keyword evidence="8" id="KW-0472">Membrane</keyword>
<dbReference type="Gene3D" id="3.40.50.2000">
    <property type="entry name" value="Glycogen Phosphorylase B"/>
    <property type="match status" value="2"/>
</dbReference>
<evidence type="ECO:0000256" key="12">
    <source>
        <dbReference type="ARBA" id="ARBA00044330"/>
    </source>
</evidence>
<keyword evidence="6" id="KW-0808">Transferase</keyword>
<evidence type="ECO:0000256" key="10">
    <source>
        <dbReference type="ARBA" id="ARBA00044041"/>
    </source>
</evidence>
<dbReference type="RefSeq" id="WP_348946202.1">
    <property type="nucleotide sequence ID" value="NZ_CP157355.1"/>
</dbReference>
<sequence length="339" mass="36739">MKSKPTVQKILIVRMSSMGDVIHQWPAVTDLARAYPEGVIDWVVEEGFAELPRLHPAIRRVIPVALRRWRKSLLATQTHREWQAFKTELLACRYDLVLDAQGLIKSAAIAKMACGPVAGFDRHSIREPLASLAYCRTYPVSKALHAIERNRQLSAAALGYRAEGEIDYGLRMSDQMADQVANRPALSWLPDSPYVVCLTATSRADKEWPEAHWIVLGQKLLARGIRPVFPWGSTAERERAERLSAALPAAIVAPRLSLTDAAILLAGSTMVVGVDTGLVHLAAAVAVPTIAIFCASDPALTGIRASSYAVNLGQRGAAPGVEAVWDAMLAGWPAGSNTP</sequence>
<reference evidence="14" key="1">
    <citation type="submission" date="2024-05" db="EMBL/GenBank/DDBJ databases">
        <authorList>
            <person name="Yang L."/>
            <person name="Pan L."/>
        </authorList>
    </citation>
    <scope>NUCLEOTIDE SEQUENCE</scope>
    <source>
        <strain evidence="14">FCG-7</strain>
    </source>
</reference>
<dbReference type="GO" id="GO:0005829">
    <property type="term" value="C:cytosol"/>
    <property type="evidence" value="ECO:0007669"/>
    <property type="project" value="TreeGrafter"/>
</dbReference>
<evidence type="ECO:0000256" key="2">
    <source>
        <dbReference type="ARBA" id="ARBA00004713"/>
    </source>
</evidence>
<accession>A0AAU7FEB8</accession>
<evidence type="ECO:0000256" key="13">
    <source>
        <dbReference type="ARBA" id="ARBA00049201"/>
    </source>
</evidence>
<dbReference type="Pfam" id="PF01075">
    <property type="entry name" value="Glyco_transf_9"/>
    <property type="match status" value="1"/>
</dbReference>
<dbReference type="PANTHER" id="PTHR30160:SF19">
    <property type="entry name" value="LIPOPOLYSACCHARIDE HEPTOSYLTRANSFERASE 1"/>
    <property type="match status" value="1"/>
</dbReference>
<dbReference type="GO" id="GO:0005886">
    <property type="term" value="C:plasma membrane"/>
    <property type="evidence" value="ECO:0007669"/>
    <property type="project" value="UniProtKB-SubCell"/>
</dbReference>
<evidence type="ECO:0000256" key="8">
    <source>
        <dbReference type="ARBA" id="ARBA00023136"/>
    </source>
</evidence>
<dbReference type="NCBIfam" id="TIGR02193">
    <property type="entry name" value="heptsyl_trn_I"/>
    <property type="match status" value="1"/>
</dbReference>
<dbReference type="GO" id="GO:0009244">
    <property type="term" value="P:lipopolysaccharide core region biosynthetic process"/>
    <property type="evidence" value="ECO:0007669"/>
    <property type="project" value="InterPro"/>
</dbReference>
<evidence type="ECO:0000313" key="14">
    <source>
        <dbReference type="EMBL" id="XBM01965.1"/>
    </source>
</evidence>
<keyword evidence="4" id="KW-0997">Cell inner membrane</keyword>